<dbReference type="PROSITE" id="PS50222">
    <property type="entry name" value="EF_HAND_2"/>
    <property type="match status" value="1"/>
</dbReference>
<organism evidence="3 4">
    <name type="scientific">Aquilegia coerulea</name>
    <name type="common">Rocky mountain columbine</name>
    <dbReference type="NCBI Taxonomy" id="218851"/>
    <lineage>
        <taxon>Eukaryota</taxon>
        <taxon>Viridiplantae</taxon>
        <taxon>Streptophyta</taxon>
        <taxon>Embryophyta</taxon>
        <taxon>Tracheophyta</taxon>
        <taxon>Spermatophyta</taxon>
        <taxon>Magnoliopsida</taxon>
        <taxon>Ranunculales</taxon>
        <taxon>Ranunculaceae</taxon>
        <taxon>Thalictroideae</taxon>
        <taxon>Aquilegia</taxon>
    </lineage>
</organism>
<accession>A0A2G5DS45</accession>
<proteinExistence type="predicted"/>
<dbReference type="SUPFAM" id="SSF47473">
    <property type="entry name" value="EF-hand"/>
    <property type="match status" value="1"/>
</dbReference>
<protein>
    <recommendedName>
        <fullName evidence="2">EF-hand domain-containing protein</fullName>
    </recommendedName>
</protein>
<dbReference type="InParanoid" id="A0A2G5DS45"/>
<keyword evidence="4" id="KW-1185">Reference proteome</keyword>
<evidence type="ECO:0000259" key="2">
    <source>
        <dbReference type="PROSITE" id="PS50222"/>
    </source>
</evidence>
<dbReference type="AlphaFoldDB" id="A0A2G5DS45"/>
<reference evidence="3 4" key="1">
    <citation type="submission" date="2017-09" db="EMBL/GenBank/DDBJ databases">
        <title>WGS assembly of Aquilegia coerulea Goldsmith.</title>
        <authorList>
            <person name="Hodges S."/>
            <person name="Kramer E."/>
            <person name="Nordborg M."/>
            <person name="Tomkins J."/>
            <person name="Borevitz J."/>
            <person name="Derieg N."/>
            <person name="Yan J."/>
            <person name="Mihaltcheva S."/>
            <person name="Hayes R.D."/>
            <person name="Rokhsar D."/>
        </authorList>
    </citation>
    <scope>NUCLEOTIDE SEQUENCE [LARGE SCALE GENOMIC DNA]</scope>
    <source>
        <strain evidence="4">cv. Goldsmith</strain>
    </source>
</reference>
<keyword evidence="1" id="KW-0106">Calcium</keyword>
<dbReference type="Pfam" id="PF13405">
    <property type="entry name" value="EF-hand_6"/>
    <property type="match status" value="1"/>
</dbReference>
<dbReference type="PROSITE" id="PS00018">
    <property type="entry name" value="EF_HAND_1"/>
    <property type="match status" value="2"/>
</dbReference>
<feature type="domain" description="EF-hand" evidence="2">
    <location>
        <begin position="27"/>
        <end position="50"/>
    </location>
</feature>
<sequence>MTIRNNNSFPGKHGKRKMTVEEFKEWVDKDNDGRISKAELREALRSVGGWFTKWMSDHGVKSADVNHNGFIDDNEISYLVSFADKHMGVKIQVH</sequence>
<name>A0A2G5DS45_AQUCA</name>
<dbReference type="EMBL" id="KZ305032">
    <property type="protein sequence ID" value="PIA46329.1"/>
    <property type="molecule type" value="Genomic_DNA"/>
</dbReference>
<evidence type="ECO:0000256" key="1">
    <source>
        <dbReference type="ARBA" id="ARBA00022837"/>
    </source>
</evidence>
<dbReference type="GO" id="GO:0005509">
    <property type="term" value="F:calcium ion binding"/>
    <property type="evidence" value="ECO:0007669"/>
    <property type="project" value="InterPro"/>
</dbReference>
<dbReference type="OrthoDB" id="26525at2759"/>
<dbReference type="Proteomes" id="UP000230069">
    <property type="component" value="Unassembled WGS sequence"/>
</dbReference>
<gene>
    <name evidence="3" type="ORF">AQUCO_01500092v1</name>
</gene>
<dbReference type="Gene3D" id="1.10.238.10">
    <property type="entry name" value="EF-hand"/>
    <property type="match status" value="1"/>
</dbReference>
<evidence type="ECO:0000313" key="3">
    <source>
        <dbReference type="EMBL" id="PIA46329.1"/>
    </source>
</evidence>
<dbReference type="InterPro" id="IPR011992">
    <property type="entry name" value="EF-hand-dom_pair"/>
</dbReference>
<dbReference type="InterPro" id="IPR018247">
    <property type="entry name" value="EF_Hand_1_Ca_BS"/>
</dbReference>
<evidence type="ECO:0000313" key="4">
    <source>
        <dbReference type="Proteomes" id="UP000230069"/>
    </source>
</evidence>
<dbReference type="InterPro" id="IPR002048">
    <property type="entry name" value="EF_hand_dom"/>
</dbReference>